<dbReference type="AlphaFoldDB" id="A0A376J1K5"/>
<protein>
    <submittedName>
        <fullName evidence="2">Uncharacterized protein</fullName>
    </submittedName>
</protein>
<gene>
    <name evidence="2" type="ORF">NCTC10764_01230</name>
</gene>
<dbReference type="EMBL" id="UFZL01000001">
    <property type="protein sequence ID" value="STE54552.1"/>
    <property type="molecule type" value="Genomic_DNA"/>
</dbReference>
<keyword evidence="1" id="KW-1133">Transmembrane helix</keyword>
<evidence type="ECO:0000256" key="1">
    <source>
        <dbReference type="SAM" id="Phobius"/>
    </source>
</evidence>
<reference evidence="2 3" key="1">
    <citation type="submission" date="2018-06" db="EMBL/GenBank/DDBJ databases">
        <authorList>
            <consortium name="Pathogen Informatics"/>
            <person name="Doyle S."/>
        </authorList>
    </citation>
    <scope>NUCLEOTIDE SEQUENCE [LARGE SCALE GENOMIC DNA]</scope>
    <source>
        <strain evidence="2 3">NCTC10764</strain>
    </source>
</reference>
<sequence length="46" mass="5346">MPLALSNAAEIESLGIGEVIKVFFCFYFVYYNFIHYLAFRGSNRAY</sequence>
<keyword evidence="1" id="KW-0472">Membrane</keyword>
<organism evidence="2 3">
    <name type="scientific">Escherichia coli</name>
    <dbReference type="NCBI Taxonomy" id="562"/>
    <lineage>
        <taxon>Bacteria</taxon>
        <taxon>Pseudomonadati</taxon>
        <taxon>Pseudomonadota</taxon>
        <taxon>Gammaproteobacteria</taxon>
        <taxon>Enterobacterales</taxon>
        <taxon>Enterobacteriaceae</taxon>
        <taxon>Escherichia</taxon>
    </lineage>
</organism>
<accession>A0A376J1K5</accession>
<evidence type="ECO:0000313" key="2">
    <source>
        <dbReference type="EMBL" id="STE54552.1"/>
    </source>
</evidence>
<keyword evidence="1" id="KW-0812">Transmembrane</keyword>
<evidence type="ECO:0000313" key="3">
    <source>
        <dbReference type="Proteomes" id="UP000255201"/>
    </source>
</evidence>
<feature type="transmembrane region" description="Helical" evidence="1">
    <location>
        <begin position="20"/>
        <end position="39"/>
    </location>
</feature>
<name>A0A376J1K5_ECOLX</name>
<proteinExistence type="predicted"/>
<dbReference type="Proteomes" id="UP000255201">
    <property type="component" value="Unassembled WGS sequence"/>
</dbReference>